<dbReference type="PROSITE" id="PS00217">
    <property type="entry name" value="SUGAR_TRANSPORT_2"/>
    <property type="match status" value="1"/>
</dbReference>
<evidence type="ECO:0000256" key="9">
    <source>
        <dbReference type="RuleBase" id="RU003346"/>
    </source>
</evidence>
<dbReference type="Gene3D" id="1.20.1250.20">
    <property type="entry name" value="MFS general substrate transporter like domains"/>
    <property type="match status" value="1"/>
</dbReference>
<dbReference type="PANTHER" id="PTHR48021:SF1">
    <property type="entry name" value="GH07001P-RELATED"/>
    <property type="match status" value="1"/>
</dbReference>
<sequence>MEERRYEYNSLKMETSIFKQILIVGCINIGQIIVGYSVGWSAPIIPKLQNATTSPLSEPITDVQASWVGSLLYIGAMIGPHITGILSNMIGRKPCLLIGGSLNILAYVLVIITTNINMVYVLRIISGLGMGITIVSNIVYLGEIASTHIRGILLTSTSIVGITGTLVVYAVVPYVSYVATGYIALVISIIHVIGVFFIPESPVYHAMKENDIKAGKILNLLGRGSDIDKVFETSAVNNNKIKDWTEIFTIKSNRKSLIITFTIGALQQTSGVAVVLFFATTIFKLAGSSIRPDIATIIIGVTRLVSSLIAPVFVERAGRKFLLLISTMACAVSLSILGAYFYLDAIHSPAIDVLGWLPLVALIVYFFSYEAGFGTIPNAIVGEMFRANVRANGSALAITLTWLVGFGLTTGFNSMVATLGGHVTFWLFGGSCVVAFLFTLFVIPETKGKTLNEIQEMMS</sequence>
<organism evidence="12 13">
    <name type="scientific">Manduca sexta</name>
    <name type="common">Tobacco hawkmoth</name>
    <name type="synonym">Tobacco hornworm</name>
    <dbReference type="NCBI Taxonomy" id="7130"/>
    <lineage>
        <taxon>Eukaryota</taxon>
        <taxon>Metazoa</taxon>
        <taxon>Ecdysozoa</taxon>
        <taxon>Arthropoda</taxon>
        <taxon>Hexapoda</taxon>
        <taxon>Insecta</taxon>
        <taxon>Pterygota</taxon>
        <taxon>Neoptera</taxon>
        <taxon>Endopterygota</taxon>
        <taxon>Lepidoptera</taxon>
        <taxon>Glossata</taxon>
        <taxon>Ditrysia</taxon>
        <taxon>Bombycoidea</taxon>
        <taxon>Sphingidae</taxon>
        <taxon>Sphinginae</taxon>
        <taxon>Sphingini</taxon>
        <taxon>Manduca</taxon>
    </lineage>
</organism>
<dbReference type="InterPro" id="IPR036259">
    <property type="entry name" value="MFS_trans_sf"/>
</dbReference>
<keyword evidence="8" id="KW-0325">Glycoprotein</keyword>
<evidence type="ECO:0000313" key="13">
    <source>
        <dbReference type="Proteomes" id="UP000791440"/>
    </source>
</evidence>
<dbReference type="InterPro" id="IPR003663">
    <property type="entry name" value="Sugar/inositol_transpt"/>
</dbReference>
<dbReference type="InterPro" id="IPR020846">
    <property type="entry name" value="MFS_dom"/>
</dbReference>
<evidence type="ECO:0000256" key="2">
    <source>
        <dbReference type="ARBA" id="ARBA00022448"/>
    </source>
</evidence>
<dbReference type="AlphaFoldDB" id="A0A922CME1"/>
<dbReference type="Proteomes" id="UP000791440">
    <property type="component" value="Unassembled WGS sequence"/>
</dbReference>
<gene>
    <name evidence="12" type="ORF">O3G_MSEX007027</name>
</gene>
<dbReference type="SUPFAM" id="SSF103473">
    <property type="entry name" value="MFS general substrate transporter"/>
    <property type="match status" value="1"/>
</dbReference>
<feature type="transmembrane region" description="Helical" evidence="10">
    <location>
        <begin position="65"/>
        <end position="83"/>
    </location>
</feature>
<accession>A0A922CME1</accession>
<evidence type="ECO:0000256" key="7">
    <source>
        <dbReference type="ARBA" id="ARBA00023136"/>
    </source>
</evidence>
<evidence type="ECO:0000256" key="4">
    <source>
        <dbReference type="ARBA" id="ARBA00022597"/>
    </source>
</evidence>
<dbReference type="InterPro" id="IPR005828">
    <property type="entry name" value="MFS_sugar_transport-like"/>
</dbReference>
<keyword evidence="4" id="KW-0762">Sugar transport</keyword>
<evidence type="ECO:0000256" key="8">
    <source>
        <dbReference type="ARBA" id="ARBA00023180"/>
    </source>
</evidence>
<keyword evidence="3" id="KW-1003">Cell membrane</keyword>
<dbReference type="EMBL" id="JH668402">
    <property type="protein sequence ID" value="KAG6451251.1"/>
    <property type="molecule type" value="Genomic_DNA"/>
</dbReference>
<evidence type="ECO:0000256" key="3">
    <source>
        <dbReference type="ARBA" id="ARBA00022475"/>
    </source>
</evidence>
<evidence type="ECO:0000256" key="1">
    <source>
        <dbReference type="ARBA" id="ARBA00004651"/>
    </source>
</evidence>
<dbReference type="NCBIfam" id="TIGR00879">
    <property type="entry name" value="SP"/>
    <property type="match status" value="1"/>
</dbReference>
<feature type="transmembrane region" description="Helical" evidence="10">
    <location>
        <begin position="424"/>
        <end position="443"/>
    </location>
</feature>
<feature type="transmembrane region" description="Helical" evidence="10">
    <location>
        <begin position="95"/>
        <end position="114"/>
    </location>
</feature>
<protein>
    <recommendedName>
        <fullName evidence="11">Major facilitator superfamily (MFS) profile domain-containing protein</fullName>
    </recommendedName>
</protein>
<dbReference type="InterPro" id="IPR050549">
    <property type="entry name" value="MFS_Trehalose_Transporter"/>
</dbReference>
<dbReference type="GO" id="GO:0005886">
    <property type="term" value="C:plasma membrane"/>
    <property type="evidence" value="ECO:0007669"/>
    <property type="project" value="UniProtKB-SubCell"/>
</dbReference>
<feature type="transmembrane region" description="Helical" evidence="10">
    <location>
        <begin position="257"/>
        <end position="282"/>
    </location>
</feature>
<feature type="transmembrane region" description="Helical" evidence="10">
    <location>
        <begin position="321"/>
        <end position="343"/>
    </location>
</feature>
<keyword evidence="5 10" id="KW-0812">Transmembrane</keyword>
<evidence type="ECO:0000256" key="6">
    <source>
        <dbReference type="ARBA" id="ARBA00022989"/>
    </source>
</evidence>
<dbReference type="EMBL" id="JH668402">
    <property type="protein sequence ID" value="KAG6451250.1"/>
    <property type="molecule type" value="Genomic_DNA"/>
</dbReference>
<dbReference type="PROSITE" id="PS50850">
    <property type="entry name" value="MFS"/>
    <property type="match status" value="1"/>
</dbReference>
<feature type="transmembrane region" description="Helical" evidence="10">
    <location>
        <begin position="120"/>
        <end position="140"/>
    </location>
</feature>
<dbReference type="PANTHER" id="PTHR48021">
    <property type="match status" value="1"/>
</dbReference>
<reference evidence="12" key="2">
    <citation type="submission" date="2020-12" db="EMBL/GenBank/DDBJ databases">
        <authorList>
            <person name="Kanost M."/>
        </authorList>
    </citation>
    <scope>NUCLEOTIDE SEQUENCE</scope>
</reference>
<keyword evidence="6 10" id="KW-1133">Transmembrane helix</keyword>
<evidence type="ECO:0000313" key="12">
    <source>
        <dbReference type="EMBL" id="KAG6451251.1"/>
    </source>
</evidence>
<feature type="transmembrane region" description="Helical" evidence="10">
    <location>
        <begin position="152"/>
        <end position="172"/>
    </location>
</feature>
<dbReference type="PRINTS" id="PR00171">
    <property type="entry name" value="SUGRTRNSPORT"/>
</dbReference>
<evidence type="ECO:0000256" key="10">
    <source>
        <dbReference type="SAM" id="Phobius"/>
    </source>
</evidence>
<evidence type="ECO:0000256" key="5">
    <source>
        <dbReference type="ARBA" id="ARBA00022692"/>
    </source>
</evidence>
<feature type="transmembrane region" description="Helical" evidence="10">
    <location>
        <begin position="294"/>
        <end position="314"/>
    </location>
</feature>
<keyword evidence="13" id="KW-1185">Reference proteome</keyword>
<comment type="similarity">
    <text evidence="9">Belongs to the major facilitator superfamily. Sugar transporter (TC 2.A.1.1) family.</text>
</comment>
<feature type="transmembrane region" description="Helical" evidence="10">
    <location>
        <begin position="178"/>
        <end position="198"/>
    </location>
</feature>
<feature type="transmembrane region" description="Helical" evidence="10">
    <location>
        <begin position="355"/>
        <end position="381"/>
    </location>
</feature>
<dbReference type="OrthoDB" id="8120565at2759"/>
<dbReference type="FunFam" id="1.20.1250.20:FF:000218">
    <property type="entry name" value="facilitated trehalose transporter Tret1"/>
    <property type="match status" value="1"/>
</dbReference>
<comment type="caution">
    <text evidence="12">The sequence shown here is derived from an EMBL/GenBank/DDBJ whole genome shotgun (WGS) entry which is preliminary data.</text>
</comment>
<comment type="subcellular location">
    <subcellularLocation>
        <location evidence="1">Cell membrane</location>
        <topology evidence="1">Multi-pass membrane protein</topology>
    </subcellularLocation>
</comment>
<evidence type="ECO:0000259" key="11">
    <source>
        <dbReference type="PROSITE" id="PS50850"/>
    </source>
</evidence>
<keyword evidence="7 10" id="KW-0472">Membrane</keyword>
<keyword evidence="2 9" id="KW-0813">Transport</keyword>
<name>A0A922CME1_MANSE</name>
<reference evidence="12" key="1">
    <citation type="journal article" date="2016" name="Insect Biochem. Mol. Biol.">
        <title>Multifaceted biological insights from a draft genome sequence of the tobacco hornworm moth, Manduca sexta.</title>
        <authorList>
            <person name="Kanost M.R."/>
            <person name="Arrese E.L."/>
            <person name="Cao X."/>
            <person name="Chen Y.R."/>
            <person name="Chellapilla S."/>
            <person name="Goldsmith M.R."/>
            <person name="Grosse-Wilde E."/>
            <person name="Heckel D.G."/>
            <person name="Herndon N."/>
            <person name="Jiang H."/>
            <person name="Papanicolaou A."/>
            <person name="Qu J."/>
            <person name="Soulages J.L."/>
            <person name="Vogel H."/>
            <person name="Walters J."/>
            <person name="Waterhouse R.M."/>
            <person name="Ahn S.J."/>
            <person name="Almeida F.C."/>
            <person name="An C."/>
            <person name="Aqrawi P."/>
            <person name="Bretschneider A."/>
            <person name="Bryant W.B."/>
            <person name="Bucks S."/>
            <person name="Chao H."/>
            <person name="Chevignon G."/>
            <person name="Christen J.M."/>
            <person name="Clarke D.F."/>
            <person name="Dittmer N.T."/>
            <person name="Ferguson L.C.F."/>
            <person name="Garavelou S."/>
            <person name="Gordon K.H.J."/>
            <person name="Gunaratna R.T."/>
            <person name="Han Y."/>
            <person name="Hauser F."/>
            <person name="He Y."/>
            <person name="Heidel-Fischer H."/>
            <person name="Hirsh A."/>
            <person name="Hu Y."/>
            <person name="Jiang H."/>
            <person name="Kalra D."/>
            <person name="Klinner C."/>
            <person name="Konig C."/>
            <person name="Kovar C."/>
            <person name="Kroll A.R."/>
            <person name="Kuwar S.S."/>
            <person name="Lee S.L."/>
            <person name="Lehman R."/>
            <person name="Li K."/>
            <person name="Li Z."/>
            <person name="Liang H."/>
            <person name="Lovelace S."/>
            <person name="Lu Z."/>
            <person name="Mansfield J.H."/>
            <person name="McCulloch K.J."/>
            <person name="Mathew T."/>
            <person name="Morton B."/>
            <person name="Muzny D.M."/>
            <person name="Neunemann D."/>
            <person name="Ongeri F."/>
            <person name="Pauchet Y."/>
            <person name="Pu L.L."/>
            <person name="Pyrousis I."/>
            <person name="Rao X.J."/>
            <person name="Redding A."/>
            <person name="Roesel C."/>
            <person name="Sanchez-Gracia A."/>
            <person name="Schaack S."/>
            <person name="Shukla A."/>
            <person name="Tetreau G."/>
            <person name="Wang Y."/>
            <person name="Xiong G.H."/>
            <person name="Traut W."/>
            <person name="Walsh T.K."/>
            <person name="Worley K.C."/>
            <person name="Wu D."/>
            <person name="Wu W."/>
            <person name="Wu Y.Q."/>
            <person name="Zhang X."/>
            <person name="Zou Z."/>
            <person name="Zucker H."/>
            <person name="Briscoe A.D."/>
            <person name="Burmester T."/>
            <person name="Clem R.J."/>
            <person name="Feyereisen R."/>
            <person name="Grimmelikhuijzen C.J.P."/>
            <person name="Hamodrakas S.J."/>
            <person name="Hansson B.S."/>
            <person name="Huguet E."/>
            <person name="Jermiin L.S."/>
            <person name="Lan Q."/>
            <person name="Lehman H.K."/>
            <person name="Lorenzen M."/>
            <person name="Merzendorfer H."/>
            <person name="Michalopoulos I."/>
            <person name="Morton D.B."/>
            <person name="Muthukrishnan S."/>
            <person name="Oakeshott J.G."/>
            <person name="Palmer W."/>
            <person name="Park Y."/>
            <person name="Passarelli A.L."/>
            <person name="Rozas J."/>
            <person name="Schwartz L.M."/>
            <person name="Smith W."/>
            <person name="Southgate A."/>
            <person name="Vilcinskas A."/>
            <person name="Vogt R."/>
            <person name="Wang P."/>
            <person name="Werren J."/>
            <person name="Yu X.Q."/>
            <person name="Zhou J.J."/>
            <person name="Brown S.J."/>
            <person name="Scherer S.E."/>
            <person name="Richards S."/>
            <person name="Blissard G.W."/>
        </authorList>
    </citation>
    <scope>NUCLEOTIDE SEQUENCE</scope>
</reference>
<dbReference type="GO" id="GO:0022857">
    <property type="term" value="F:transmembrane transporter activity"/>
    <property type="evidence" value="ECO:0007669"/>
    <property type="project" value="InterPro"/>
</dbReference>
<proteinExistence type="inferred from homology"/>
<dbReference type="InterPro" id="IPR005829">
    <property type="entry name" value="Sugar_transporter_CS"/>
</dbReference>
<feature type="domain" description="Major facilitator superfamily (MFS) profile" evidence="11">
    <location>
        <begin position="23"/>
        <end position="447"/>
    </location>
</feature>
<feature type="transmembrane region" description="Helical" evidence="10">
    <location>
        <begin position="21"/>
        <end position="45"/>
    </location>
</feature>
<feature type="transmembrane region" description="Helical" evidence="10">
    <location>
        <begin position="393"/>
        <end position="412"/>
    </location>
</feature>
<dbReference type="Pfam" id="PF00083">
    <property type="entry name" value="Sugar_tr"/>
    <property type="match status" value="1"/>
</dbReference>